<keyword evidence="2" id="KW-0464">Manganese</keyword>
<protein>
    <submittedName>
        <fullName evidence="4">Amidohydrolase</fullName>
    </submittedName>
</protein>
<dbReference type="AlphaFoldDB" id="A0A496PFL1"/>
<evidence type="ECO:0000256" key="1">
    <source>
        <dbReference type="ARBA" id="ARBA00022801"/>
    </source>
</evidence>
<dbReference type="PANTHER" id="PTHR11014:SF63">
    <property type="entry name" value="METALLOPEPTIDASE, PUTATIVE (AFU_ORTHOLOGUE AFUA_6G09600)-RELATED"/>
    <property type="match status" value="1"/>
</dbReference>
<proteinExistence type="predicted"/>
<evidence type="ECO:0000256" key="2">
    <source>
        <dbReference type="PIRSR" id="PIRSR005962-1"/>
    </source>
</evidence>
<feature type="binding site" evidence="2">
    <location>
        <position position="183"/>
    </location>
    <ligand>
        <name>Mn(2+)</name>
        <dbReference type="ChEBI" id="CHEBI:29035"/>
        <label>2</label>
    </ligand>
</feature>
<dbReference type="Pfam" id="PF01546">
    <property type="entry name" value="Peptidase_M20"/>
    <property type="match status" value="1"/>
</dbReference>
<keyword evidence="1 4" id="KW-0378">Hydrolase</keyword>
<dbReference type="SUPFAM" id="SSF53187">
    <property type="entry name" value="Zn-dependent exopeptidases"/>
    <property type="match status" value="1"/>
</dbReference>
<feature type="binding site" evidence="2">
    <location>
        <position position="155"/>
    </location>
    <ligand>
        <name>Mn(2+)</name>
        <dbReference type="ChEBI" id="CHEBI:29035"/>
        <label>2</label>
    </ligand>
</feature>
<name>A0A496PFL1_9MICC</name>
<keyword evidence="5" id="KW-1185">Reference proteome</keyword>
<dbReference type="GO" id="GO:0046872">
    <property type="term" value="F:metal ion binding"/>
    <property type="evidence" value="ECO:0007669"/>
    <property type="project" value="UniProtKB-KW"/>
</dbReference>
<keyword evidence="2" id="KW-0479">Metal-binding</keyword>
<gene>
    <name evidence="4" type="ORF">DWQ67_12000</name>
</gene>
<dbReference type="Gene3D" id="3.40.630.10">
    <property type="entry name" value="Zn peptidases"/>
    <property type="match status" value="1"/>
</dbReference>
<dbReference type="CDD" id="cd03886">
    <property type="entry name" value="M20_Acy1"/>
    <property type="match status" value="1"/>
</dbReference>
<dbReference type="SUPFAM" id="SSF55031">
    <property type="entry name" value="Bacterial exopeptidase dimerisation domain"/>
    <property type="match status" value="1"/>
</dbReference>
<evidence type="ECO:0000313" key="4">
    <source>
        <dbReference type="EMBL" id="RKW69527.1"/>
    </source>
</evidence>
<dbReference type="Proteomes" id="UP000273119">
    <property type="component" value="Unassembled WGS sequence"/>
</dbReference>
<sequence length="423" mass="44136">MPSAPPSESPQEDPVPLPTHLAQEVISFRRELHAHPELDLDLPRTQAAVLARLARVEGLEVTTGEGMSSVVAVLRGAAPIPQGTRRAVVLLRGDMDGLPVTEETGLDYAPPVPGTMHACGHDLHTAGLFGALAWLSQRRSELAADVIGMFQPAEETDGGAQKMIDQGLLTVAGPKADAAYALHVYSAKYPHGQFVSRAGTIQAGCDDLIVTVNGEGGHGSVPHLSLDPVPVAAEMVLGLQTLVTRQFDAMDPVVATVGHLTAGTASNIIPDFATLAITLRSFSAQARSRLIPAVQRLVRGIADAHGMTVSIKHDCEFPVTVNSAEHVDFARGVIEDLYGADAFAELPAAEPGSEDFSCVLNEVPGAYVLLGAVPPGVDVASAPTNHSPLAVFDDAVLPRAVEVLAELALRTAPVALGDLATIA</sequence>
<dbReference type="Gene3D" id="3.30.70.360">
    <property type="match status" value="1"/>
</dbReference>
<feature type="binding site" evidence="2">
    <location>
        <position position="119"/>
    </location>
    <ligand>
        <name>Mn(2+)</name>
        <dbReference type="ChEBI" id="CHEBI:29035"/>
        <label>2</label>
    </ligand>
</feature>
<comment type="caution">
    <text evidence="4">The sequence shown here is derived from an EMBL/GenBank/DDBJ whole genome shotgun (WGS) entry which is preliminary data.</text>
</comment>
<dbReference type="PANTHER" id="PTHR11014">
    <property type="entry name" value="PEPTIDASE M20 FAMILY MEMBER"/>
    <property type="match status" value="1"/>
</dbReference>
<accession>A0A496PFL1</accession>
<dbReference type="InterPro" id="IPR002933">
    <property type="entry name" value="Peptidase_M20"/>
</dbReference>
<comment type="cofactor">
    <cofactor evidence="2">
        <name>Mn(2+)</name>
        <dbReference type="ChEBI" id="CHEBI:29035"/>
    </cofactor>
    <text evidence="2">The Mn(2+) ion enhances activity.</text>
</comment>
<dbReference type="PIRSF" id="PIRSF005962">
    <property type="entry name" value="Pept_M20D_amidohydro"/>
    <property type="match status" value="1"/>
</dbReference>
<dbReference type="InterPro" id="IPR017439">
    <property type="entry name" value="Amidohydrolase"/>
</dbReference>
<dbReference type="GO" id="GO:0050118">
    <property type="term" value="F:N-acetyldiaminopimelate deacetylase activity"/>
    <property type="evidence" value="ECO:0007669"/>
    <property type="project" value="UniProtKB-ARBA"/>
</dbReference>
<evidence type="ECO:0000313" key="5">
    <source>
        <dbReference type="Proteomes" id="UP000273119"/>
    </source>
</evidence>
<feature type="binding site" evidence="2">
    <location>
        <position position="386"/>
    </location>
    <ligand>
        <name>Mn(2+)</name>
        <dbReference type="ChEBI" id="CHEBI:29035"/>
        <label>2</label>
    </ligand>
</feature>
<reference evidence="4 5" key="1">
    <citation type="submission" date="2018-07" db="EMBL/GenBank/DDBJ databases">
        <title>Arthrobacter sp. nov., isolated from raw cow's milk with high bacterial count.</title>
        <authorList>
            <person name="Hahne J."/>
            <person name="Isele D."/>
            <person name="Lipski A."/>
        </authorList>
    </citation>
    <scope>NUCLEOTIDE SEQUENCE [LARGE SCALE GENOMIC DNA]</scope>
    <source>
        <strain evidence="4 5">JZ R-183</strain>
    </source>
</reference>
<dbReference type="NCBIfam" id="TIGR01891">
    <property type="entry name" value="amidohydrolases"/>
    <property type="match status" value="1"/>
</dbReference>
<dbReference type="Pfam" id="PF07687">
    <property type="entry name" value="M20_dimer"/>
    <property type="match status" value="1"/>
</dbReference>
<dbReference type="EMBL" id="QQXL01000008">
    <property type="protein sequence ID" value="RKW69527.1"/>
    <property type="molecule type" value="Genomic_DNA"/>
</dbReference>
<dbReference type="InterPro" id="IPR036264">
    <property type="entry name" value="Bact_exopeptidase_dim_dom"/>
</dbReference>
<feature type="binding site" evidence="2">
    <location>
        <position position="121"/>
    </location>
    <ligand>
        <name>Mn(2+)</name>
        <dbReference type="ChEBI" id="CHEBI:29035"/>
        <label>2</label>
    </ligand>
</feature>
<dbReference type="InterPro" id="IPR011650">
    <property type="entry name" value="Peptidase_M20_dimer"/>
</dbReference>
<dbReference type="FunFam" id="3.30.70.360:FF:000001">
    <property type="entry name" value="N-acetyldiaminopimelate deacetylase"/>
    <property type="match status" value="1"/>
</dbReference>
<feature type="domain" description="Peptidase M20 dimerisation" evidence="3">
    <location>
        <begin position="209"/>
        <end position="299"/>
    </location>
</feature>
<evidence type="ECO:0000259" key="3">
    <source>
        <dbReference type="Pfam" id="PF07687"/>
    </source>
</evidence>
<organism evidence="4 5">
    <name type="scientific">Galactobacter caseinivorans</name>
    <dbReference type="NCBI Taxonomy" id="2676123"/>
    <lineage>
        <taxon>Bacteria</taxon>
        <taxon>Bacillati</taxon>
        <taxon>Actinomycetota</taxon>
        <taxon>Actinomycetes</taxon>
        <taxon>Micrococcales</taxon>
        <taxon>Micrococcaceae</taxon>
        <taxon>Galactobacter</taxon>
    </lineage>
</organism>
<dbReference type="GO" id="GO:0019877">
    <property type="term" value="P:diaminopimelate biosynthetic process"/>
    <property type="evidence" value="ECO:0007669"/>
    <property type="project" value="UniProtKB-ARBA"/>
</dbReference>